<dbReference type="InterPro" id="IPR005280">
    <property type="entry name" value="Homoserine_kinase_II"/>
</dbReference>
<comment type="catalytic activity">
    <reaction evidence="8">
        <text>L-homoserine + ATP = O-phospho-L-homoserine + ADP + H(+)</text>
        <dbReference type="Rhea" id="RHEA:13985"/>
        <dbReference type="ChEBI" id="CHEBI:15378"/>
        <dbReference type="ChEBI" id="CHEBI:30616"/>
        <dbReference type="ChEBI" id="CHEBI:57476"/>
        <dbReference type="ChEBI" id="CHEBI:57590"/>
        <dbReference type="ChEBI" id="CHEBI:456216"/>
        <dbReference type="EC" id="2.7.1.39"/>
    </reaction>
</comment>
<evidence type="ECO:0000256" key="2">
    <source>
        <dbReference type="ARBA" id="ARBA00022679"/>
    </source>
</evidence>
<evidence type="ECO:0000256" key="5">
    <source>
        <dbReference type="ARBA" id="ARBA00022777"/>
    </source>
</evidence>
<keyword evidence="4 8" id="KW-0547">Nucleotide-binding</keyword>
<dbReference type="NCBIfam" id="TIGR00938">
    <property type="entry name" value="thrB_alt"/>
    <property type="match status" value="1"/>
</dbReference>
<dbReference type="RefSeq" id="WP_266106503.1">
    <property type="nucleotide sequence ID" value="NZ_JANIDW010000001.1"/>
</dbReference>
<evidence type="ECO:0000259" key="10">
    <source>
        <dbReference type="Pfam" id="PF01636"/>
    </source>
</evidence>
<reference evidence="11 12" key="1">
    <citation type="submission" date="2022-07" db="EMBL/GenBank/DDBJ databases">
        <title>Bombella genomes.</title>
        <authorList>
            <person name="Harer L."/>
            <person name="Styblova S."/>
            <person name="Ehrmann M."/>
        </authorList>
    </citation>
    <scope>NUCLEOTIDE SEQUENCE [LARGE SCALE GENOMIC DNA]</scope>
    <source>
        <strain evidence="11 12">TMW 2.2558</strain>
    </source>
</reference>
<dbReference type="SUPFAM" id="SSF56112">
    <property type="entry name" value="Protein kinase-like (PK-like)"/>
    <property type="match status" value="1"/>
</dbReference>
<evidence type="ECO:0000256" key="9">
    <source>
        <dbReference type="NCBIfam" id="TIGR00938"/>
    </source>
</evidence>
<evidence type="ECO:0000256" key="1">
    <source>
        <dbReference type="ARBA" id="ARBA00022605"/>
    </source>
</evidence>
<name>A0ABT3W689_9PROT</name>
<dbReference type="Proteomes" id="UP001165648">
    <property type="component" value="Unassembled WGS sequence"/>
</dbReference>
<dbReference type="PANTHER" id="PTHR21064">
    <property type="entry name" value="AMINOGLYCOSIDE PHOSPHOTRANSFERASE DOMAIN-CONTAINING PROTEIN-RELATED"/>
    <property type="match status" value="1"/>
</dbReference>
<comment type="pathway">
    <text evidence="8">Amino-acid biosynthesis; L-threonine biosynthesis; L-threonine from L-aspartate: step 4/5.</text>
</comment>
<dbReference type="NCBIfam" id="NF003558">
    <property type="entry name" value="PRK05231.1"/>
    <property type="match status" value="1"/>
</dbReference>
<evidence type="ECO:0000256" key="3">
    <source>
        <dbReference type="ARBA" id="ARBA00022697"/>
    </source>
</evidence>
<dbReference type="CDD" id="cd05153">
    <property type="entry name" value="HomoserineK_II"/>
    <property type="match status" value="1"/>
</dbReference>
<dbReference type="EMBL" id="JANIDW010000001">
    <property type="protein sequence ID" value="MCX5614386.1"/>
    <property type="molecule type" value="Genomic_DNA"/>
</dbReference>
<keyword evidence="2 8" id="KW-0808">Transferase</keyword>
<evidence type="ECO:0000313" key="11">
    <source>
        <dbReference type="EMBL" id="MCX5614386.1"/>
    </source>
</evidence>
<dbReference type="PANTHER" id="PTHR21064:SF6">
    <property type="entry name" value="AMINOGLYCOSIDE PHOSPHOTRANSFERASE DOMAIN-CONTAINING PROTEIN"/>
    <property type="match status" value="1"/>
</dbReference>
<organism evidence="11 12">
    <name type="scientific">Bombella saccharophila</name>
    <dbReference type="NCBI Taxonomy" id="2967338"/>
    <lineage>
        <taxon>Bacteria</taxon>
        <taxon>Pseudomonadati</taxon>
        <taxon>Pseudomonadota</taxon>
        <taxon>Alphaproteobacteria</taxon>
        <taxon>Acetobacterales</taxon>
        <taxon>Acetobacteraceae</taxon>
        <taxon>Bombella</taxon>
    </lineage>
</organism>
<dbReference type="Pfam" id="PF01636">
    <property type="entry name" value="APH"/>
    <property type="match status" value="1"/>
</dbReference>
<proteinExistence type="inferred from homology"/>
<comment type="caution">
    <text evidence="11">The sequence shown here is derived from an EMBL/GenBank/DDBJ whole genome shotgun (WGS) entry which is preliminary data.</text>
</comment>
<evidence type="ECO:0000313" key="12">
    <source>
        <dbReference type="Proteomes" id="UP001165648"/>
    </source>
</evidence>
<keyword evidence="6 8" id="KW-0067">ATP-binding</keyword>
<dbReference type="GO" id="GO:0004413">
    <property type="term" value="F:homoserine kinase activity"/>
    <property type="evidence" value="ECO:0007669"/>
    <property type="project" value="UniProtKB-EC"/>
</dbReference>
<evidence type="ECO:0000256" key="4">
    <source>
        <dbReference type="ARBA" id="ARBA00022741"/>
    </source>
</evidence>
<comment type="similarity">
    <text evidence="7 8">Belongs to the pseudomonas-type ThrB family.</text>
</comment>
<gene>
    <name evidence="8" type="primary">thrB</name>
    <name evidence="11" type="ORF">NQF64_03900</name>
</gene>
<dbReference type="InterPro" id="IPR011009">
    <property type="entry name" value="Kinase-like_dom_sf"/>
</dbReference>
<dbReference type="InterPro" id="IPR002575">
    <property type="entry name" value="Aminoglycoside_PTrfase"/>
</dbReference>
<sequence>MAVYTELDEEVLRDFLSLYAIGDLHSFVGIAEGVENSNFLLKTTQGRFILTLFEKRMNPQELPWFLGLMGHLAQHDIACPQPIMARDGRVLRQLAGKPAVIVSFLEGHAREEITPAACAQVGQALARLHQAGQSYKAERPNALGPQGWQSVFASCTDGGDEAVATLIAETKGALVEVIKAWPTQDHLPRGQIHADLFVDNVFFEGEILSGIIDFYFACTDFLAYDLAICVNAWCFKAEQDYQPDRAEALLQGYEQIRPLSDAERAALPVLCQGAALRFLLTRLYDWVHTPAGALVTRKDPWAYQRRLHHFQKVPHVP</sequence>
<dbReference type="HAMAP" id="MF_00301">
    <property type="entry name" value="Homoser_kinase_2"/>
    <property type="match status" value="1"/>
</dbReference>
<protein>
    <recommendedName>
        <fullName evidence="8 9">Homoserine kinase</fullName>
        <shortName evidence="8">HK</shortName>
        <shortName evidence="8">HSK</shortName>
        <ecNumber evidence="8 9">2.7.1.39</ecNumber>
    </recommendedName>
</protein>
<dbReference type="Gene3D" id="3.90.1200.10">
    <property type="match status" value="1"/>
</dbReference>
<keyword evidence="12" id="KW-1185">Reference proteome</keyword>
<keyword evidence="1 8" id="KW-0028">Amino-acid biosynthesis</keyword>
<evidence type="ECO:0000256" key="6">
    <source>
        <dbReference type="ARBA" id="ARBA00022840"/>
    </source>
</evidence>
<feature type="domain" description="Aminoglycoside phosphotransferase" evidence="10">
    <location>
        <begin position="28"/>
        <end position="259"/>
    </location>
</feature>
<dbReference type="Gene3D" id="3.30.200.20">
    <property type="entry name" value="Phosphorylase Kinase, domain 1"/>
    <property type="match status" value="1"/>
</dbReference>
<keyword evidence="5 8" id="KW-0418">Kinase</keyword>
<dbReference type="InterPro" id="IPR050249">
    <property type="entry name" value="Pseudomonas-type_ThrB"/>
</dbReference>
<evidence type="ECO:0000256" key="7">
    <source>
        <dbReference type="ARBA" id="ARBA00038240"/>
    </source>
</evidence>
<dbReference type="EC" id="2.7.1.39" evidence="8 9"/>
<accession>A0ABT3W689</accession>
<keyword evidence="3 8" id="KW-0791">Threonine biosynthesis</keyword>
<evidence type="ECO:0000256" key="8">
    <source>
        <dbReference type="HAMAP-Rule" id="MF_00301"/>
    </source>
</evidence>